<reference evidence="1 2" key="1">
    <citation type="submission" date="2018-11" db="EMBL/GenBank/DDBJ databases">
        <title>Flavobacterium sp. nov., YIM 102701-2 draft genome.</title>
        <authorList>
            <person name="Li G."/>
            <person name="Jiang Y."/>
        </authorList>
    </citation>
    <scope>NUCLEOTIDE SEQUENCE [LARGE SCALE GENOMIC DNA]</scope>
    <source>
        <strain evidence="1 2">YIM 102701-2</strain>
    </source>
</reference>
<dbReference type="OrthoDB" id="9806494at2"/>
<comment type="caution">
    <text evidence="1">The sequence shown here is derived from an EMBL/GenBank/DDBJ whole genome shotgun (WGS) entry which is preliminary data.</text>
</comment>
<dbReference type="RefSeq" id="WP_125018507.1">
    <property type="nucleotide sequence ID" value="NZ_RQVQ01000011.1"/>
</dbReference>
<evidence type="ECO:0000313" key="2">
    <source>
        <dbReference type="Proteomes" id="UP000275719"/>
    </source>
</evidence>
<dbReference type="SUPFAM" id="SSF160379">
    <property type="entry name" value="SP0830-like"/>
    <property type="match status" value="1"/>
</dbReference>
<dbReference type="PANTHER" id="PTHR36439">
    <property type="entry name" value="BLL4334 PROTEIN"/>
    <property type="match status" value="1"/>
</dbReference>
<accession>A0A3P3WC87</accession>
<dbReference type="EMBL" id="RQVQ01000011">
    <property type="protein sequence ID" value="RRJ91239.1"/>
    <property type="molecule type" value="Genomic_DNA"/>
</dbReference>
<dbReference type="Gene3D" id="3.30.70.1280">
    <property type="entry name" value="SP0830-like domains"/>
    <property type="match status" value="1"/>
</dbReference>
<dbReference type="Gene3D" id="3.30.70.1260">
    <property type="entry name" value="bacterial protein sp0830 like"/>
    <property type="match status" value="1"/>
</dbReference>
<name>A0A3P3WC87_9FLAO</name>
<evidence type="ECO:0000313" key="1">
    <source>
        <dbReference type="EMBL" id="RRJ91239.1"/>
    </source>
</evidence>
<dbReference type="InterPro" id="IPR012545">
    <property type="entry name" value="DUF1697"/>
</dbReference>
<protein>
    <submittedName>
        <fullName evidence="1">DUF1697 domain-containing protein</fullName>
    </submittedName>
</protein>
<sequence>MKTYIALLRGINVSGKNIIKMEALKNMFFDLGFEKVQTYIQSGNVIFTNNQNLSKTDLAQLITSKIKATFELNIPVLILENEELKTNIALLPFFDFEEKNIYLTFLNECTKVSNFDKILEKKSEGETIIITENVVYLECKNGYGNTKLTNVFLEKQLNVLCTTRNLKTSKKILELSTDF</sequence>
<dbReference type="PIRSF" id="PIRSF008502">
    <property type="entry name" value="UCP008502"/>
    <property type="match status" value="1"/>
</dbReference>
<proteinExistence type="predicted"/>
<keyword evidence="2" id="KW-1185">Reference proteome</keyword>
<dbReference type="AlphaFoldDB" id="A0A3P3WC87"/>
<dbReference type="Pfam" id="PF08002">
    <property type="entry name" value="DUF1697"/>
    <property type="match status" value="1"/>
</dbReference>
<organism evidence="1 2">
    <name type="scientific">Paenimyroides tangerinum</name>
    <dbReference type="NCBI Taxonomy" id="2488728"/>
    <lineage>
        <taxon>Bacteria</taxon>
        <taxon>Pseudomonadati</taxon>
        <taxon>Bacteroidota</taxon>
        <taxon>Flavobacteriia</taxon>
        <taxon>Flavobacteriales</taxon>
        <taxon>Flavobacteriaceae</taxon>
        <taxon>Paenimyroides</taxon>
    </lineage>
</organism>
<gene>
    <name evidence="1" type="ORF">EG240_06085</name>
</gene>
<dbReference type="Proteomes" id="UP000275719">
    <property type="component" value="Unassembled WGS sequence"/>
</dbReference>
<dbReference type="PANTHER" id="PTHR36439:SF1">
    <property type="entry name" value="DUF1697 DOMAIN-CONTAINING PROTEIN"/>
    <property type="match status" value="1"/>
</dbReference>